<proteinExistence type="predicted"/>
<accession>W9J008</accession>
<dbReference type="Proteomes" id="UP000030753">
    <property type="component" value="Unassembled WGS sequence"/>
</dbReference>
<gene>
    <name evidence="1" type="ORF">FOYG_00411</name>
</gene>
<name>W9J008_FUSOX</name>
<evidence type="ECO:0000313" key="2">
    <source>
        <dbReference type="Proteomes" id="UP000030753"/>
    </source>
</evidence>
<organism evidence="1 2">
    <name type="scientific">Fusarium oxysporum NRRL 32931</name>
    <dbReference type="NCBI Taxonomy" id="660029"/>
    <lineage>
        <taxon>Eukaryota</taxon>
        <taxon>Fungi</taxon>
        <taxon>Dikarya</taxon>
        <taxon>Ascomycota</taxon>
        <taxon>Pezizomycotina</taxon>
        <taxon>Sordariomycetes</taxon>
        <taxon>Hypocreomycetidae</taxon>
        <taxon>Hypocreales</taxon>
        <taxon>Nectriaceae</taxon>
        <taxon>Fusarium</taxon>
        <taxon>Fusarium oxysporum species complex</taxon>
    </lineage>
</organism>
<reference evidence="1 2" key="1">
    <citation type="submission" date="2011-06" db="EMBL/GenBank/DDBJ databases">
        <title>The Genome Sequence of Fusarium oxysporum FOSC 3-a.</title>
        <authorList>
            <consortium name="The Broad Institute Genome Sequencing Platform"/>
            <person name="Ma L.-J."/>
            <person name="Gale L.R."/>
            <person name="Schwartz D.C."/>
            <person name="Zhou S."/>
            <person name="Corby-Kistler H."/>
            <person name="Young S.K."/>
            <person name="Zeng Q."/>
            <person name="Gargeya S."/>
            <person name="Fitzgerald M."/>
            <person name="Haas B."/>
            <person name="Abouelleil A."/>
            <person name="Alvarado L."/>
            <person name="Arachchi H.M."/>
            <person name="Berlin A."/>
            <person name="Brown A."/>
            <person name="Chapman S.B."/>
            <person name="Chen Z."/>
            <person name="Dunbar C."/>
            <person name="Freedman E."/>
            <person name="Gearin G."/>
            <person name="Gellesch M."/>
            <person name="Goldberg J."/>
            <person name="Griggs A."/>
            <person name="Gujja S."/>
            <person name="Heiman D."/>
            <person name="Howarth C."/>
            <person name="Larson L."/>
            <person name="Lui A."/>
            <person name="MacDonald P.J.P."/>
            <person name="Mehta T."/>
            <person name="Montmayeur A."/>
            <person name="Murphy C."/>
            <person name="Neiman D."/>
            <person name="Pearson M."/>
            <person name="Priest M."/>
            <person name="Roberts A."/>
            <person name="Saif S."/>
            <person name="Shea T."/>
            <person name="Shenoy N."/>
            <person name="Sisk P."/>
            <person name="Stolte C."/>
            <person name="Sykes S."/>
            <person name="Wortman J."/>
            <person name="Nusbaum C."/>
            <person name="Birren B."/>
        </authorList>
    </citation>
    <scope>NUCLEOTIDE SEQUENCE [LARGE SCALE GENOMIC DNA]</scope>
    <source>
        <strain evidence="2">FOSC 3-a</strain>
    </source>
</reference>
<sequence length="100" mass="11350">MADRTKLNTRESRECVIVGRPVVIKLENPCARQATMRRRFWGVNVSGTGCAVDQSEFRDAHARLCEESLRCVALQVELRCDAIRKSRSLMQRTATEVRVG</sequence>
<dbReference type="HOGENOM" id="CLU_2306209_0_0_1"/>
<evidence type="ECO:0000313" key="1">
    <source>
        <dbReference type="EMBL" id="EWZ00579.1"/>
    </source>
</evidence>
<dbReference type="AlphaFoldDB" id="W9J008"/>
<protein>
    <submittedName>
        <fullName evidence="1">Uncharacterized protein</fullName>
    </submittedName>
</protein>
<dbReference type="EMBL" id="JH717839">
    <property type="protein sequence ID" value="EWZ00579.1"/>
    <property type="molecule type" value="Genomic_DNA"/>
</dbReference>